<evidence type="ECO:0000256" key="7">
    <source>
        <dbReference type="ARBA" id="ARBA00022840"/>
    </source>
</evidence>
<dbReference type="InterPro" id="IPR011102">
    <property type="entry name" value="Sig_transdc_His_kinase_HWE"/>
</dbReference>
<keyword evidence="5" id="KW-0547">Nucleotide-binding</keyword>
<dbReference type="SUPFAM" id="SSF55785">
    <property type="entry name" value="PYP-like sensor domain (PAS domain)"/>
    <property type="match status" value="1"/>
</dbReference>
<sequence>MNERAPDRQSLSTALQGTPVTIFLQDVDGRFRWFENEQSVWARGDLVGLRDDNVLEPGSVAVLRDARREAAREGRPVTVELQALPAVGLERHGRFVKATVRALAGRDGAVGGYLCSCVDVTEEYLREQTLRALMQEVTHRSKNMLSMVLSLASQTARTSASVAGFSRTLTGRVQSLAMSQNVITDSEWRGAPFRELVRVQVIDRVPSDTRGVTVSGDDLLFSPSAAIHVGLALHELIARAWQNGTLTGPDGAVSISCVLARNEAGLPFASMRWEELFGSRGGLAQEPDGFSRAVLERVVPGAVKGEAQLAIADDRLRYRLTIDRSEIRTRMGRDAGM</sequence>
<evidence type="ECO:0000256" key="3">
    <source>
        <dbReference type="ARBA" id="ARBA00022553"/>
    </source>
</evidence>
<dbReference type="EMBL" id="CP036532">
    <property type="protein sequence ID" value="QBK29805.1"/>
    <property type="molecule type" value="Genomic_DNA"/>
</dbReference>
<evidence type="ECO:0000313" key="9">
    <source>
        <dbReference type="EMBL" id="QBK29805.1"/>
    </source>
</evidence>
<dbReference type="KEGG" id="rpod:E0E05_03835"/>
<dbReference type="Pfam" id="PF07536">
    <property type="entry name" value="HWE_HK"/>
    <property type="match status" value="1"/>
</dbReference>
<evidence type="ECO:0000313" key="10">
    <source>
        <dbReference type="Proteomes" id="UP000293719"/>
    </source>
</evidence>
<name>A0A4P6UYF3_9HYPH</name>
<dbReference type="PANTHER" id="PTHR41523">
    <property type="entry name" value="TWO-COMPONENT SYSTEM SENSOR PROTEIN"/>
    <property type="match status" value="1"/>
</dbReference>
<keyword evidence="3" id="KW-0597">Phosphoprotein</keyword>
<accession>A0A4P6UYF3</accession>
<keyword evidence="6" id="KW-0418">Kinase</keyword>
<dbReference type="EC" id="2.7.13.3" evidence="2"/>
<proteinExistence type="predicted"/>
<organism evidence="9 10">
    <name type="scientific">Roseitalea porphyridii</name>
    <dbReference type="NCBI Taxonomy" id="1852022"/>
    <lineage>
        <taxon>Bacteria</taxon>
        <taxon>Pseudomonadati</taxon>
        <taxon>Pseudomonadota</taxon>
        <taxon>Alphaproteobacteria</taxon>
        <taxon>Hyphomicrobiales</taxon>
        <taxon>Ahrensiaceae</taxon>
        <taxon>Roseitalea</taxon>
    </lineage>
</organism>
<dbReference type="GO" id="GO:0004673">
    <property type="term" value="F:protein histidine kinase activity"/>
    <property type="evidence" value="ECO:0007669"/>
    <property type="project" value="UniProtKB-EC"/>
</dbReference>
<evidence type="ECO:0000256" key="1">
    <source>
        <dbReference type="ARBA" id="ARBA00000085"/>
    </source>
</evidence>
<evidence type="ECO:0000256" key="4">
    <source>
        <dbReference type="ARBA" id="ARBA00022679"/>
    </source>
</evidence>
<protein>
    <recommendedName>
        <fullName evidence="2">histidine kinase</fullName>
        <ecNumber evidence="2">2.7.13.3</ecNumber>
    </recommendedName>
</protein>
<dbReference type="Proteomes" id="UP000293719">
    <property type="component" value="Chromosome"/>
</dbReference>
<keyword evidence="4" id="KW-0808">Transferase</keyword>
<dbReference type="InterPro" id="IPR035965">
    <property type="entry name" value="PAS-like_dom_sf"/>
</dbReference>
<dbReference type="AlphaFoldDB" id="A0A4P6UYF3"/>
<dbReference type="GO" id="GO:0005524">
    <property type="term" value="F:ATP binding"/>
    <property type="evidence" value="ECO:0007669"/>
    <property type="project" value="UniProtKB-KW"/>
</dbReference>
<dbReference type="PANTHER" id="PTHR41523:SF7">
    <property type="entry name" value="HISTIDINE KINASE"/>
    <property type="match status" value="1"/>
</dbReference>
<keyword evidence="10" id="KW-1185">Reference proteome</keyword>
<dbReference type="OrthoDB" id="9816309at2"/>
<evidence type="ECO:0000256" key="6">
    <source>
        <dbReference type="ARBA" id="ARBA00022777"/>
    </source>
</evidence>
<evidence type="ECO:0000256" key="2">
    <source>
        <dbReference type="ARBA" id="ARBA00012438"/>
    </source>
</evidence>
<evidence type="ECO:0000256" key="5">
    <source>
        <dbReference type="ARBA" id="ARBA00022741"/>
    </source>
</evidence>
<dbReference type="GeneID" id="90766416"/>
<gene>
    <name evidence="9" type="ORF">E0E05_03835</name>
</gene>
<dbReference type="Pfam" id="PF08448">
    <property type="entry name" value="PAS_4"/>
    <property type="match status" value="1"/>
</dbReference>
<dbReference type="Gene3D" id="3.30.450.20">
    <property type="entry name" value="PAS domain"/>
    <property type="match status" value="1"/>
</dbReference>
<evidence type="ECO:0000259" key="8">
    <source>
        <dbReference type="SMART" id="SM00911"/>
    </source>
</evidence>
<dbReference type="RefSeq" id="WP_131615519.1">
    <property type="nucleotide sequence ID" value="NZ_CP036532.1"/>
</dbReference>
<comment type="catalytic activity">
    <reaction evidence="1">
        <text>ATP + protein L-histidine = ADP + protein N-phospho-L-histidine.</text>
        <dbReference type="EC" id="2.7.13.3"/>
    </reaction>
</comment>
<dbReference type="SMART" id="SM00911">
    <property type="entry name" value="HWE_HK"/>
    <property type="match status" value="1"/>
</dbReference>
<dbReference type="InterPro" id="IPR013656">
    <property type="entry name" value="PAS_4"/>
</dbReference>
<keyword evidence="7" id="KW-0067">ATP-binding</keyword>
<feature type="domain" description="Signal transduction histidine kinase HWE region" evidence="8">
    <location>
        <begin position="136"/>
        <end position="218"/>
    </location>
</feature>
<reference evidence="9 10" key="1">
    <citation type="journal article" date="2017" name="Int. J. Syst. Evol. Microbiol.">
        <title>Roseitalea porphyridii gen. nov., sp. nov., isolated from a red alga, and reclassification of Hoeflea suaedae Chung et al. 2013 as Pseudohoeflea suaedae gen. nov., comb. nov.</title>
        <authorList>
            <person name="Hyeon J.W."/>
            <person name="Jeong S.E."/>
            <person name="Baek K."/>
            <person name="Jeon C.O."/>
        </authorList>
    </citation>
    <scope>NUCLEOTIDE SEQUENCE [LARGE SCALE GENOMIC DNA]</scope>
    <source>
        <strain evidence="9 10">MA7-20</strain>
    </source>
</reference>